<organism evidence="2 3">
    <name type="scientific">Austropuccinia psidii MF-1</name>
    <dbReference type="NCBI Taxonomy" id="1389203"/>
    <lineage>
        <taxon>Eukaryota</taxon>
        <taxon>Fungi</taxon>
        <taxon>Dikarya</taxon>
        <taxon>Basidiomycota</taxon>
        <taxon>Pucciniomycotina</taxon>
        <taxon>Pucciniomycetes</taxon>
        <taxon>Pucciniales</taxon>
        <taxon>Sphaerophragmiaceae</taxon>
        <taxon>Austropuccinia</taxon>
    </lineage>
</organism>
<evidence type="ECO:0000256" key="1">
    <source>
        <dbReference type="SAM" id="MobiDB-lite"/>
    </source>
</evidence>
<evidence type="ECO:0000313" key="2">
    <source>
        <dbReference type="EMBL" id="MBW0490834.1"/>
    </source>
</evidence>
<dbReference type="AlphaFoldDB" id="A0A9Q3CU72"/>
<evidence type="ECO:0000313" key="3">
    <source>
        <dbReference type="Proteomes" id="UP000765509"/>
    </source>
</evidence>
<reference evidence="2" key="1">
    <citation type="submission" date="2021-03" db="EMBL/GenBank/DDBJ databases">
        <title>Draft genome sequence of rust myrtle Austropuccinia psidii MF-1, a brazilian biotype.</title>
        <authorList>
            <person name="Quecine M.C."/>
            <person name="Pachon D.M.R."/>
            <person name="Bonatelli M.L."/>
            <person name="Correr F.H."/>
            <person name="Franceschini L.M."/>
            <person name="Leite T.F."/>
            <person name="Margarido G.R.A."/>
            <person name="Almeida C.A."/>
            <person name="Ferrarezi J.A."/>
            <person name="Labate C.A."/>
        </authorList>
    </citation>
    <scope>NUCLEOTIDE SEQUENCE</scope>
    <source>
        <strain evidence="2">MF-1</strain>
    </source>
</reference>
<dbReference type="Proteomes" id="UP000765509">
    <property type="component" value="Unassembled WGS sequence"/>
</dbReference>
<protein>
    <submittedName>
        <fullName evidence="2">Uncharacterized protein</fullName>
    </submittedName>
</protein>
<dbReference type="EMBL" id="AVOT02010785">
    <property type="protein sequence ID" value="MBW0490834.1"/>
    <property type="molecule type" value="Genomic_DNA"/>
</dbReference>
<feature type="compositionally biased region" description="Basic and acidic residues" evidence="1">
    <location>
        <begin position="61"/>
        <end position="72"/>
    </location>
</feature>
<proteinExistence type="predicted"/>
<name>A0A9Q3CU72_9BASI</name>
<feature type="region of interest" description="Disordered" evidence="1">
    <location>
        <begin position="52"/>
        <end position="72"/>
    </location>
</feature>
<accession>A0A9Q3CU72</accession>
<sequence>MILDPLNGPRLCGGILVYGPFYWSHGPPGAPAYLGPGDSNSHYRPWTAGYGPQSTNCGPRPMDHKAPKPPRALERPKMGLDHIFAEMAMVMTRTNIHQNGPKWPQSHFGPFSKDNQDKTPPLLIQNFKSREEGPKKSIWKSHDEIYVHILIDHHFLRRRALWPSSWDKAQGQSI</sequence>
<gene>
    <name evidence="2" type="ORF">O181_030549</name>
</gene>
<keyword evidence="3" id="KW-1185">Reference proteome</keyword>
<comment type="caution">
    <text evidence="2">The sequence shown here is derived from an EMBL/GenBank/DDBJ whole genome shotgun (WGS) entry which is preliminary data.</text>
</comment>